<dbReference type="InterPro" id="IPR036873">
    <property type="entry name" value="Rhodanese-like_dom_sf"/>
</dbReference>
<dbReference type="PROSITE" id="PS50206">
    <property type="entry name" value="RHODANESE_3"/>
    <property type="match status" value="1"/>
</dbReference>
<comment type="caution">
    <text evidence="3">The sequence shown here is derived from an EMBL/GenBank/DDBJ whole genome shotgun (WGS) entry which is preliminary data.</text>
</comment>
<dbReference type="InterPro" id="IPR014710">
    <property type="entry name" value="RmlC-like_jellyroll"/>
</dbReference>
<dbReference type="InterPro" id="IPR018488">
    <property type="entry name" value="cNMP-bd_CS"/>
</dbReference>
<dbReference type="EMBL" id="JBHSDU010000001">
    <property type="protein sequence ID" value="MFC4307556.1"/>
    <property type="molecule type" value="Genomic_DNA"/>
</dbReference>
<dbReference type="SUPFAM" id="SSF51206">
    <property type="entry name" value="cAMP-binding domain-like"/>
    <property type="match status" value="2"/>
</dbReference>
<dbReference type="PRINTS" id="PR00103">
    <property type="entry name" value="CAMPKINASE"/>
</dbReference>
<dbReference type="CDD" id="cd00038">
    <property type="entry name" value="CAP_ED"/>
    <property type="match status" value="2"/>
</dbReference>
<evidence type="ECO:0000313" key="4">
    <source>
        <dbReference type="Proteomes" id="UP001595904"/>
    </source>
</evidence>
<dbReference type="PANTHER" id="PTHR11635:SF152">
    <property type="entry name" value="CAMP-DEPENDENT PROTEIN KINASE TYPE I REGULATORY SUBUNIT-RELATED"/>
    <property type="match status" value="1"/>
</dbReference>
<protein>
    <submittedName>
        <fullName evidence="3">Cyclic nucleotide-binding domain-containing protein</fullName>
    </submittedName>
</protein>
<organism evidence="3 4">
    <name type="scientific">Steroidobacter flavus</name>
    <dbReference type="NCBI Taxonomy" id="1842136"/>
    <lineage>
        <taxon>Bacteria</taxon>
        <taxon>Pseudomonadati</taxon>
        <taxon>Pseudomonadota</taxon>
        <taxon>Gammaproteobacteria</taxon>
        <taxon>Steroidobacterales</taxon>
        <taxon>Steroidobacteraceae</taxon>
        <taxon>Steroidobacter</taxon>
    </lineage>
</organism>
<dbReference type="Pfam" id="PF00581">
    <property type="entry name" value="Rhodanese"/>
    <property type="match status" value="1"/>
</dbReference>
<sequence>MESKPLDLGLLRSFSPLDGLKPENLQTLARKTVLRELSAGRLLFKEGDSDKRTYYLVSGVLELLKDDRSVAVLRAGSPEARNPLAPFTPRRYSARAVSERVEFIAIDSDMLDMMLTWDQTGSYEVGELSSANEQAPASDDWMTTLLQTKAFHRIPPANIQAIFMRMQRLEAKAGDVIIKQGDDGDYFYVIVKGKCLVTRETPLNKAGIKLAELGMGDTFGEEALIADAKRNANITMLTDGALMRLAKDDFRKLLNEPMLHWVSFEQAKEIVARGGKWLDVRLPSEFETFHMEGALNLPLYFIRLKLKSLDPNVHYVVVCDTGRRSSAAAYILAERDLNASVLKGGLGAADVKR</sequence>
<dbReference type="InterPro" id="IPR000595">
    <property type="entry name" value="cNMP-bd_dom"/>
</dbReference>
<dbReference type="Pfam" id="PF00027">
    <property type="entry name" value="cNMP_binding"/>
    <property type="match status" value="2"/>
</dbReference>
<feature type="domain" description="Cyclic nucleotide-binding" evidence="1">
    <location>
        <begin position="16"/>
        <end position="115"/>
    </location>
</feature>
<reference evidence="4" key="1">
    <citation type="journal article" date="2019" name="Int. J. Syst. Evol. Microbiol.">
        <title>The Global Catalogue of Microorganisms (GCM) 10K type strain sequencing project: providing services to taxonomists for standard genome sequencing and annotation.</title>
        <authorList>
            <consortium name="The Broad Institute Genomics Platform"/>
            <consortium name="The Broad Institute Genome Sequencing Center for Infectious Disease"/>
            <person name="Wu L."/>
            <person name="Ma J."/>
        </authorList>
    </citation>
    <scope>NUCLEOTIDE SEQUENCE [LARGE SCALE GENOMIC DNA]</scope>
    <source>
        <strain evidence="4">CGMCC 1.10759</strain>
    </source>
</reference>
<gene>
    <name evidence="3" type="ORF">ACFPN2_00540</name>
</gene>
<dbReference type="SMART" id="SM00100">
    <property type="entry name" value="cNMP"/>
    <property type="match status" value="2"/>
</dbReference>
<dbReference type="CDD" id="cd00158">
    <property type="entry name" value="RHOD"/>
    <property type="match status" value="1"/>
</dbReference>
<dbReference type="SUPFAM" id="SSF52821">
    <property type="entry name" value="Rhodanese/Cell cycle control phosphatase"/>
    <property type="match status" value="1"/>
</dbReference>
<dbReference type="PANTHER" id="PTHR11635">
    <property type="entry name" value="CAMP-DEPENDENT PROTEIN KINASE REGULATORY CHAIN"/>
    <property type="match status" value="1"/>
</dbReference>
<evidence type="ECO:0000259" key="2">
    <source>
        <dbReference type="PROSITE" id="PS50206"/>
    </source>
</evidence>
<dbReference type="Gene3D" id="2.60.120.10">
    <property type="entry name" value="Jelly Rolls"/>
    <property type="match status" value="2"/>
</dbReference>
<proteinExistence type="predicted"/>
<feature type="domain" description="Rhodanese" evidence="2">
    <location>
        <begin position="271"/>
        <end position="351"/>
    </location>
</feature>
<dbReference type="InterPro" id="IPR050503">
    <property type="entry name" value="cAMP-dep_PK_reg_su-like"/>
</dbReference>
<keyword evidence="4" id="KW-1185">Reference proteome</keyword>
<dbReference type="PROSITE" id="PS00888">
    <property type="entry name" value="CNMP_BINDING_1"/>
    <property type="match status" value="1"/>
</dbReference>
<evidence type="ECO:0000313" key="3">
    <source>
        <dbReference type="EMBL" id="MFC4307556.1"/>
    </source>
</evidence>
<accession>A0ABV8SJL6</accession>
<dbReference type="Proteomes" id="UP001595904">
    <property type="component" value="Unassembled WGS sequence"/>
</dbReference>
<evidence type="ECO:0000259" key="1">
    <source>
        <dbReference type="PROSITE" id="PS50042"/>
    </source>
</evidence>
<dbReference type="InterPro" id="IPR001763">
    <property type="entry name" value="Rhodanese-like_dom"/>
</dbReference>
<dbReference type="Gene3D" id="3.40.250.10">
    <property type="entry name" value="Rhodanese-like domain"/>
    <property type="match status" value="1"/>
</dbReference>
<feature type="domain" description="Cyclic nucleotide-binding" evidence="1">
    <location>
        <begin position="150"/>
        <end position="254"/>
    </location>
</feature>
<dbReference type="RefSeq" id="WP_380593919.1">
    <property type="nucleotide sequence ID" value="NZ_JBHSDU010000001.1"/>
</dbReference>
<dbReference type="InterPro" id="IPR018490">
    <property type="entry name" value="cNMP-bd_dom_sf"/>
</dbReference>
<dbReference type="PROSITE" id="PS50042">
    <property type="entry name" value="CNMP_BINDING_3"/>
    <property type="match status" value="2"/>
</dbReference>
<dbReference type="SMART" id="SM00450">
    <property type="entry name" value="RHOD"/>
    <property type="match status" value="1"/>
</dbReference>
<name>A0ABV8SJL6_9GAMM</name>